<keyword evidence="3" id="KW-1185">Reference proteome</keyword>
<organism evidence="2 3">
    <name type="scientific">Actinokineospora guangxiensis</name>
    <dbReference type="NCBI Taxonomy" id="1490288"/>
    <lineage>
        <taxon>Bacteria</taxon>
        <taxon>Bacillati</taxon>
        <taxon>Actinomycetota</taxon>
        <taxon>Actinomycetes</taxon>
        <taxon>Pseudonocardiales</taxon>
        <taxon>Pseudonocardiaceae</taxon>
        <taxon>Actinokineospora</taxon>
    </lineage>
</organism>
<evidence type="ECO:0000313" key="2">
    <source>
        <dbReference type="EMBL" id="MFC5288293.1"/>
    </source>
</evidence>
<sequence length="171" mass="16465">MTALTRSLVVGGAVIAVLLSSGVAQAATAAAAARASAASSAKWSATLVDGGTLLTGRAFTANGSLLGPVARNFTSRNTGTLALTGQVFTIAASGVSLGSMSLTACTTGPWDGGSCSGPTLAIQSGVDAALAVPVGEEVGLRMVLPAGLGISASVSVSTSRANVRPATTTNS</sequence>
<feature type="chain" id="PRO_5046753081" evidence="1">
    <location>
        <begin position="27"/>
        <end position="171"/>
    </location>
</feature>
<keyword evidence="1" id="KW-0732">Signal</keyword>
<evidence type="ECO:0000256" key="1">
    <source>
        <dbReference type="SAM" id="SignalP"/>
    </source>
</evidence>
<protein>
    <submittedName>
        <fullName evidence="2">Uncharacterized protein</fullName>
    </submittedName>
</protein>
<reference evidence="3" key="1">
    <citation type="journal article" date="2019" name="Int. J. Syst. Evol. Microbiol.">
        <title>The Global Catalogue of Microorganisms (GCM) 10K type strain sequencing project: providing services to taxonomists for standard genome sequencing and annotation.</title>
        <authorList>
            <consortium name="The Broad Institute Genomics Platform"/>
            <consortium name="The Broad Institute Genome Sequencing Center for Infectious Disease"/>
            <person name="Wu L."/>
            <person name="Ma J."/>
        </authorList>
    </citation>
    <scope>NUCLEOTIDE SEQUENCE [LARGE SCALE GENOMIC DNA]</scope>
    <source>
        <strain evidence="3">CCUG 59778</strain>
    </source>
</reference>
<accession>A0ABW0ELH8</accession>
<evidence type="ECO:0000313" key="3">
    <source>
        <dbReference type="Proteomes" id="UP001596157"/>
    </source>
</evidence>
<name>A0ABW0ELH8_9PSEU</name>
<feature type="signal peptide" evidence="1">
    <location>
        <begin position="1"/>
        <end position="26"/>
    </location>
</feature>
<gene>
    <name evidence="2" type="ORF">ACFPM7_14630</name>
</gene>
<dbReference type="Proteomes" id="UP001596157">
    <property type="component" value="Unassembled WGS sequence"/>
</dbReference>
<dbReference type="RefSeq" id="WP_378248124.1">
    <property type="nucleotide sequence ID" value="NZ_JBHSKF010000006.1"/>
</dbReference>
<proteinExistence type="predicted"/>
<comment type="caution">
    <text evidence="2">The sequence shown here is derived from an EMBL/GenBank/DDBJ whole genome shotgun (WGS) entry which is preliminary data.</text>
</comment>
<dbReference type="EMBL" id="JBHSKF010000006">
    <property type="protein sequence ID" value="MFC5288293.1"/>
    <property type="molecule type" value="Genomic_DNA"/>
</dbReference>